<feature type="domain" description="Carbamoyl-phosphate synthase small subunit N-terminal" evidence="12">
    <location>
        <begin position="1"/>
        <end position="131"/>
    </location>
</feature>
<evidence type="ECO:0000256" key="6">
    <source>
        <dbReference type="ARBA" id="ARBA00022840"/>
    </source>
</evidence>
<feature type="region of interest" description="CPSase" evidence="11">
    <location>
        <begin position="1"/>
        <end position="195"/>
    </location>
</feature>
<dbReference type="InterPro" id="IPR002474">
    <property type="entry name" value="CarbamoylP_synth_ssu_N"/>
</dbReference>
<proteinExistence type="inferred from homology"/>
<comment type="pathway">
    <text evidence="2 11">Amino-acid biosynthesis; L-arginine biosynthesis; carbamoyl phosphate from bicarbonate: step 1/1.</text>
</comment>
<keyword evidence="5 11" id="KW-0547">Nucleotide-binding</keyword>
<evidence type="ECO:0000313" key="13">
    <source>
        <dbReference type="EMBL" id="TVM14550.1"/>
    </source>
</evidence>
<feature type="binding site" evidence="11">
    <location>
        <position position="316"/>
    </location>
    <ligand>
        <name>L-glutamine</name>
        <dbReference type="ChEBI" id="CHEBI:58359"/>
    </ligand>
</feature>
<evidence type="ECO:0000259" key="12">
    <source>
        <dbReference type="SMART" id="SM01097"/>
    </source>
</evidence>
<dbReference type="InterPro" id="IPR006274">
    <property type="entry name" value="CarbamoylP_synth_ssu"/>
</dbReference>
<sequence length="386" mass="42117">MRALLALEDGLVFEGRSFTGPGETSGEVIFNTGMTGYQEVLTDPSYAGQLVAMTYPLVGNYGVNQEDVESHRVFVEGFIVKECCKTPSNWRATQSLPDYLAEQGVVGIEGVDTRALTRHLRLHGAKRGIISTEESDPMVLVERARNLPTMEGRNLAEVVSPASPYIWNGTRPEPAPMAADGSYAWPGMPNGDRGIRVLVYDFGIKWNILRLLQEQGMDLLVVPASFTASQVRSVRPDAVFLSNGPGDPAALTSTIEELTALTRDYPMAGICLGHQLLGHALGGSTFKLKFGHHGINHPVQDLSDGHIEVSSQNHGFCVDIDTLEDVALTHMNLNDNTLEGFAHNKLPIIAIQYHPEASPGPHDSRNFFRRFRNLAMEAAGLQANAE</sequence>
<dbReference type="NCBIfam" id="NF009475">
    <property type="entry name" value="PRK12838.1"/>
    <property type="match status" value="1"/>
</dbReference>
<dbReference type="PANTHER" id="PTHR43418">
    <property type="entry name" value="MULTIFUNCTIONAL TRYPTOPHAN BIOSYNTHESIS PROTEIN-RELATED"/>
    <property type="match status" value="1"/>
</dbReference>
<dbReference type="PROSITE" id="PS51273">
    <property type="entry name" value="GATASE_TYPE_1"/>
    <property type="match status" value="1"/>
</dbReference>
<dbReference type="InterPro" id="IPR017926">
    <property type="entry name" value="GATASE"/>
</dbReference>
<dbReference type="Pfam" id="PF00988">
    <property type="entry name" value="CPSase_sm_chain"/>
    <property type="match status" value="1"/>
</dbReference>
<feature type="binding site" evidence="11">
    <location>
        <position position="275"/>
    </location>
    <ligand>
        <name>L-glutamine</name>
        <dbReference type="ChEBI" id="CHEBI:58359"/>
    </ligand>
</feature>
<reference evidence="13 14" key="1">
    <citation type="submission" date="2018-06" db="EMBL/GenBank/DDBJ databases">
        <title>Complete genome of Desulfovibrio indonesiensis P37SLT.</title>
        <authorList>
            <person name="Crispim J.S."/>
            <person name="Vidigal P.M.P."/>
            <person name="Silva L.C.F."/>
            <person name="Laguardia C.N."/>
            <person name="Araujo L.C."/>
            <person name="Dias R.S."/>
            <person name="Sousa M.P."/>
            <person name="Paula S.O."/>
            <person name="Silva C."/>
        </authorList>
    </citation>
    <scope>NUCLEOTIDE SEQUENCE [LARGE SCALE GENOMIC DNA]</scope>
    <source>
        <strain evidence="13 14">P37SLT</strain>
    </source>
</reference>
<dbReference type="PANTHER" id="PTHR43418:SF7">
    <property type="entry name" value="CARBAMOYL-PHOSPHATE SYNTHASE SMALL CHAIN"/>
    <property type="match status" value="1"/>
</dbReference>
<evidence type="ECO:0000256" key="1">
    <source>
        <dbReference type="ARBA" id="ARBA00004812"/>
    </source>
</evidence>
<accession>A0A7M3MAB2</accession>
<protein>
    <recommendedName>
        <fullName evidence="11">Carbamoyl phosphate synthase small chain</fullName>
        <ecNumber evidence="11">6.3.5.5</ecNumber>
    </recommendedName>
    <alternativeName>
        <fullName evidence="11">Carbamoyl phosphate synthetase glutamine chain</fullName>
    </alternativeName>
</protein>
<feature type="binding site" evidence="11">
    <location>
        <position position="272"/>
    </location>
    <ligand>
        <name>L-glutamine</name>
        <dbReference type="ChEBI" id="CHEBI:58359"/>
    </ligand>
</feature>
<dbReference type="GO" id="GO:0005524">
    <property type="term" value="F:ATP binding"/>
    <property type="evidence" value="ECO:0007669"/>
    <property type="project" value="UniProtKB-UniRule"/>
</dbReference>
<keyword evidence="4 11" id="KW-0436">Ligase</keyword>
<feature type="active site" description="Nucleophile" evidence="11">
    <location>
        <position position="271"/>
    </location>
</feature>
<comment type="catalytic activity">
    <reaction evidence="10 11">
        <text>L-glutamine + H2O = L-glutamate + NH4(+)</text>
        <dbReference type="Rhea" id="RHEA:15889"/>
        <dbReference type="ChEBI" id="CHEBI:15377"/>
        <dbReference type="ChEBI" id="CHEBI:28938"/>
        <dbReference type="ChEBI" id="CHEBI:29985"/>
        <dbReference type="ChEBI" id="CHEBI:58359"/>
    </reaction>
</comment>
<dbReference type="OrthoDB" id="9804328at2"/>
<dbReference type="SUPFAM" id="SSF52021">
    <property type="entry name" value="Carbamoyl phosphate synthetase, small subunit N-terminal domain"/>
    <property type="match status" value="1"/>
</dbReference>
<comment type="similarity">
    <text evidence="3 11">Belongs to the CarA family.</text>
</comment>
<dbReference type="Pfam" id="PF00117">
    <property type="entry name" value="GATase"/>
    <property type="match status" value="1"/>
</dbReference>
<dbReference type="NCBIfam" id="TIGR01368">
    <property type="entry name" value="CPSaseIIsmall"/>
    <property type="match status" value="1"/>
</dbReference>
<feature type="active site" evidence="11">
    <location>
        <position position="354"/>
    </location>
</feature>
<evidence type="ECO:0000256" key="8">
    <source>
        <dbReference type="ARBA" id="ARBA00022975"/>
    </source>
</evidence>
<dbReference type="GO" id="GO:0004088">
    <property type="term" value="F:carbamoyl-phosphate synthase (glutamine-hydrolyzing) activity"/>
    <property type="evidence" value="ECO:0007669"/>
    <property type="project" value="UniProtKB-UniRule"/>
</dbReference>
<dbReference type="EMBL" id="QMIE01000023">
    <property type="protein sequence ID" value="TVM14550.1"/>
    <property type="molecule type" value="Genomic_DNA"/>
</dbReference>
<keyword evidence="6 11" id="KW-0067">ATP-binding</keyword>
<evidence type="ECO:0000313" key="14">
    <source>
        <dbReference type="Proteomes" id="UP000448292"/>
    </source>
</evidence>
<dbReference type="PRINTS" id="PR00097">
    <property type="entry name" value="ANTSNTHASEII"/>
</dbReference>
<dbReference type="InterPro" id="IPR050472">
    <property type="entry name" value="Anth_synth/Amidotransfase"/>
</dbReference>
<dbReference type="SUPFAM" id="SSF52317">
    <property type="entry name" value="Class I glutamine amidotransferase-like"/>
    <property type="match status" value="1"/>
</dbReference>
<dbReference type="GO" id="GO:0006207">
    <property type="term" value="P:'de novo' pyrimidine nucleobase biosynthetic process"/>
    <property type="evidence" value="ECO:0007669"/>
    <property type="project" value="InterPro"/>
</dbReference>
<dbReference type="GO" id="GO:0006526">
    <property type="term" value="P:L-arginine biosynthetic process"/>
    <property type="evidence" value="ECO:0007669"/>
    <property type="project" value="UniProtKB-UniRule"/>
</dbReference>
<dbReference type="GO" id="GO:0044205">
    <property type="term" value="P:'de novo' UMP biosynthetic process"/>
    <property type="evidence" value="ECO:0007669"/>
    <property type="project" value="UniProtKB-UniRule"/>
</dbReference>
<feature type="active site" evidence="11">
    <location>
        <position position="356"/>
    </location>
</feature>
<evidence type="ECO:0000256" key="4">
    <source>
        <dbReference type="ARBA" id="ARBA00022598"/>
    </source>
</evidence>
<dbReference type="Proteomes" id="UP000448292">
    <property type="component" value="Unassembled WGS sequence"/>
</dbReference>
<keyword evidence="11" id="KW-0055">Arginine biosynthesis</keyword>
<evidence type="ECO:0000256" key="5">
    <source>
        <dbReference type="ARBA" id="ARBA00022741"/>
    </source>
</evidence>
<evidence type="ECO:0000256" key="9">
    <source>
        <dbReference type="ARBA" id="ARBA00048816"/>
    </source>
</evidence>
<dbReference type="UniPathway" id="UPA00070">
    <property type="reaction ID" value="UER00115"/>
</dbReference>
<feature type="binding site" evidence="11">
    <location>
        <position position="45"/>
    </location>
    <ligand>
        <name>L-glutamine</name>
        <dbReference type="ChEBI" id="CHEBI:58359"/>
    </ligand>
</feature>
<evidence type="ECO:0000256" key="10">
    <source>
        <dbReference type="ARBA" id="ARBA00049285"/>
    </source>
</evidence>
<dbReference type="PRINTS" id="PR00099">
    <property type="entry name" value="CPSGATASE"/>
</dbReference>
<comment type="pathway">
    <text evidence="1 11">Pyrimidine metabolism; UMP biosynthesis via de novo pathway; (S)-dihydroorotate from bicarbonate: step 1/3.</text>
</comment>
<dbReference type="UniPathway" id="UPA00068">
    <property type="reaction ID" value="UER00171"/>
</dbReference>
<dbReference type="CDD" id="cd01744">
    <property type="entry name" value="GATase1_CPSase"/>
    <property type="match status" value="1"/>
</dbReference>
<dbReference type="HAMAP" id="MF_01209">
    <property type="entry name" value="CPSase_S_chain"/>
    <property type="match status" value="1"/>
</dbReference>
<dbReference type="InterPro" id="IPR036480">
    <property type="entry name" value="CarbP_synth_ssu_N_sf"/>
</dbReference>
<name>A0A7M3MAB2_9BACT</name>
<dbReference type="Gene3D" id="3.40.50.880">
    <property type="match status" value="1"/>
</dbReference>
<comment type="function">
    <text evidence="11">Small subunit of the glutamine-dependent carbamoyl phosphate synthetase (CPSase). CPSase catalyzes the formation of carbamoyl phosphate from the ammonia moiety of glutamine, carbonate, and phosphate donated by ATP, constituting the first step of 2 biosynthetic pathways, one leading to arginine and/or urea and the other to pyrimidine nucleotides. The small subunit (glutamine amidotransferase) binds and cleaves glutamine to supply the large subunit with the substrate ammonia.</text>
</comment>
<gene>
    <name evidence="11" type="primary">carA</name>
    <name evidence="13" type="ORF">DPQ33_17370</name>
</gene>
<dbReference type="InterPro" id="IPR035686">
    <property type="entry name" value="CPSase_GATase1"/>
</dbReference>
<dbReference type="PRINTS" id="PR00096">
    <property type="entry name" value="GATASE"/>
</dbReference>
<feature type="binding site" evidence="11">
    <location>
        <position position="244"/>
    </location>
    <ligand>
        <name>L-glutamine</name>
        <dbReference type="ChEBI" id="CHEBI:58359"/>
    </ligand>
</feature>
<feature type="binding site" evidence="11">
    <location>
        <position position="315"/>
    </location>
    <ligand>
        <name>L-glutamine</name>
        <dbReference type="ChEBI" id="CHEBI:58359"/>
    </ligand>
</feature>
<dbReference type="EC" id="6.3.5.5" evidence="11"/>
<comment type="catalytic activity">
    <reaction evidence="9 11">
        <text>hydrogencarbonate + L-glutamine + 2 ATP + H2O = carbamoyl phosphate + L-glutamate + 2 ADP + phosphate + 2 H(+)</text>
        <dbReference type="Rhea" id="RHEA:18633"/>
        <dbReference type="ChEBI" id="CHEBI:15377"/>
        <dbReference type="ChEBI" id="CHEBI:15378"/>
        <dbReference type="ChEBI" id="CHEBI:17544"/>
        <dbReference type="ChEBI" id="CHEBI:29985"/>
        <dbReference type="ChEBI" id="CHEBI:30616"/>
        <dbReference type="ChEBI" id="CHEBI:43474"/>
        <dbReference type="ChEBI" id="CHEBI:58228"/>
        <dbReference type="ChEBI" id="CHEBI:58359"/>
        <dbReference type="ChEBI" id="CHEBI:456216"/>
        <dbReference type="EC" id="6.3.5.5"/>
    </reaction>
</comment>
<feature type="binding site" evidence="11">
    <location>
        <position position="313"/>
    </location>
    <ligand>
        <name>L-glutamine</name>
        <dbReference type="ChEBI" id="CHEBI:58359"/>
    </ligand>
</feature>
<keyword evidence="8 11" id="KW-0665">Pyrimidine biosynthesis</keyword>
<dbReference type="FunFam" id="3.50.30.20:FF:000001">
    <property type="entry name" value="Carbamoyl-phosphate synthase small chain"/>
    <property type="match status" value="1"/>
</dbReference>
<keyword evidence="14" id="KW-1185">Reference proteome</keyword>
<evidence type="ECO:0000256" key="3">
    <source>
        <dbReference type="ARBA" id="ARBA00007800"/>
    </source>
</evidence>
<organism evidence="13 14">
    <name type="scientific">Oceanidesulfovibrio indonesiensis</name>
    <dbReference type="NCBI Taxonomy" id="54767"/>
    <lineage>
        <taxon>Bacteria</taxon>
        <taxon>Pseudomonadati</taxon>
        <taxon>Thermodesulfobacteriota</taxon>
        <taxon>Desulfovibrionia</taxon>
        <taxon>Desulfovibrionales</taxon>
        <taxon>Desulfovibrionaceae</taxon>
        <taxon>Oceanidesulfovibrio</taxon>
    </lineage>
</organism>
<dbReference type="AlphaFoldDB" id="A0A7M3MAB2"/>
<dbReference type="RefSeq" id="WP_144304494.1">
    <property type="nucleotide sequence ID" value="NZ_QMIE01000023.1"/>
</dbReference>
<comment type="caution">
    <text evidence="13">The sequence shown here is derived from an EMBL/GenBank/DDBJ whole genome shotgun (WGS) entry which is preliminary data.</text>
</comment>
<feature type="binding site" evidence="11">
    <location>
        <position position="246"/>
    </location>
    <ligand>
        <name>L-glutamine</name>
        <dbReference type="ChEBI" id="CHEBI:58359"/>
    </ligand>
</feature>
<comment type="subunit">
    <text evidence="11">Composed of two chains; the small (or glutamine) chain promotes the hydrolysis of glutamine to ammonia, which is used by the large (or ammonia) chain to synthesize carbamoyl phosphate. Tetramer of heterodimers (alpha,beta)4.</text>
</comment>
<keyword evidence="7 11" id="KW-0315">Glutamine amidotransferase</keyword>
<dbReference type="Gene3D" id="3.50.30.20">
    <property type="entry name" value="Carbamoyl-phosphate synthase small subunit, N-terminal domain"/>
    <property type="match status" value="1"/>
</dbReference>
<evidence type="ECO:0000256" key="2">
    <source>
        <dbReference type="ARBA" id="ARBA00005077"/>
    </source>
</evidence>
<keyword evidence="11" id="KW-0028">Amino-acid biosynthesis</keyword>
<dbReference type="SMART" id="SM01097">
    <property type="entry name" value="CPSase_sm_chain"/>
    <property type="match status" value="1"/>
</dbReference>
<evidence type="ECO:0000256" key="11">
    <source>
        <dbReference type="HAMAP-Rule" id="MF_01209"/>
    </source>
</evidence>
<dbReference type="GO" id="GO:0006541">
    <property type="term" value="P:glutamine metabolic process"/>
    <property type="evidence" value="ECO:0007669"/>
    <property type="project" value="InterPro"/>
</dbReference>
<evidence type="ECO:0000256" key="7">
    <source>
        <dbReference type="ARBA" id="ARBA00022962"/>
    </source>
</evidence>
<dbReference type="InterPro" id="IPR029062">
    <property type="entry name" value="Class_I_gatase-like"/>
</dbReference>